<name>A0A8K0CSZ4_IGNLU</name>
<comment type="subcellular location">
    <subcellularLocation>
        <location evidence="1">Secreted</location>
    </subcellularLocation>
</comment>
<sequence length="902" mass="101922">MILNIILNHFREKRQQSSVCYKDLGCFEASGPFGYLDMLPSPPEEIATKFLLYPGHRSRRSGFSHAEVPFGNLSYAFQWAQQGFNKSLPTKILIHGFGSDCSHIWVYELRSALMAVEEMNIICVDWAKGAELPNYVKAATNTRLVGKQLSVLLKGLMEQTGLSSRSLHLIGFSLGAHVAGFAGAELGNLSRITGLDPAGPLFESQDPRARLDQTDAEFVDVIHSNGENIILGGLGSWQPLGHVDFYPNGGRMQKGCTNIFVGAVSDIIWSSAIEGRSLCNHRRAYKFFTDSVSPRCHFPAFPCESYEAFIDGRCFPCTDERNCGNMGYYADRSKGRGQLYLITRDEEPFCAHQYHVKIESSTSDIPITSYGKIQITLIGESSLNETFIMTKKDDEEMKLGHTISRILVPHPVLAEPTEIQILYTAYSGWLSSGLTHWKIDKVTISDSFGKSTSVCKKGLILQSGIPVTLPLYPGRCNLPTDDLTAEAHDRIFDQKPKNNVSSNDVNISKESKFIPTPVVRIGNEAIDRNYRKDDKNRTPFKDSVDVFNGPWQSYSDDKENRLDDEKESSRALNTRVIKLPENPNLEKSSSSDKLEVFREVVEPVLKPHSNKIARSHNPDKLEISEPILGPTTAKFFFTPSSERTNKEITYNFYESNESDWIPTQSQSEKGGDKWKRHDESKPVTVFEHQTEKADNENDGFNIITMTVQFLPQRLAKMFEQAEKYARETILPFVSAHTPKIIRNFIAPEEKPKYLPLQYEETTKDDLTSKQFSTDENLRKRQFDPPPITNTESESFTTLTITTPYTHIQKISRRGDAINVVFPETTTELISSDSEMIATEKLQPELRESGKSFKEDSSKSISSTSKENKTKEIYIDLPVFDENYKNPKYIPLIKTENEEPKKN</sequence>
<comment type="similarity">
    <text evidence="2 4">Belongs to the AB hydrolase superfamily. Lipase family.</text>
</comment>
<dbReference type="PANTHER" id="PTHR11610">
    <property type="entry name" value="LIPASE"/>
    <property type="match status" value="1"/>
</dbReference>
<evidence type="ECO:0000313" key="8">
    <source>
        <dbReference type="Proteomes" id="UP000801492"/>
    </source>
</evidence>
<evidence type="ECO:0000313" key="7">
    <source>
        <dbReference type="EMBL" id="KAF2893123.1"/>
    </source>
</evidence>
<organism evidence="7 8">
    <name type="scientific">Ignelater luminosus</name>
    <name type="common">Cucubano</name>
    <name type="synonym">Pyrophorus luminosus</name>
    <dbReference type="NCBI Taxonomy" id="2038154"/>
    <lineage>
        <taxon>Eukaryota</taxon>
        <taxon>Metazoa</taxon>
        <taxon>Ecdysozoa</taxon>
        <taxon>Arthropoda</taxon>
        <taxon>Hexapoda</taxon>
        <taxon>Insecta</taxon>
        <taxon>Pterygota</taxon>
        <taxon>Neoptera</taxon>
        <taxon>Endopterygota</taxon>
        <taxon>Coleoptera</taxon>
        <taxon>Polyphaga</taxon>
        <taxon>Elateriformia</taxon>
        <taxon>Elateroidea</taxon>
        <taxon>Elateridae</taxon>
        <taxon>Agrypninae</taxon>
        <taxon>Pyrophorini</taxon>
        <taxon>Ignelater</taxon>
    </lineage>
</organism>
<dbReference type="OrthoDB" id="199913at2759"/>
<dbReference type="Proteomes" id="UP000801492">
    <property type="component" value="Unassembled WGS sequence"/>
</dbReference>
<feature type="compositionally biased region" description="Basic and acidic residues" evidence="5">
    <location>
        <begin position="843"/>
        <end position="857"/>
    </location>
</feature>
<proteinExistence type="inferred from homology"/>
<keyword evidence="8" id="KW-1185">Reference proteome</keyword>
<dbReference type="AlphaFoldDB" id="A0A8K0CSZ4"/>
<dbReference type="InterPro" id="IPR029058">
    <property type="entry name" value="AB_hydrolase_fold"/>
</dbReference>
<accession>A0A8K0CSZ4</accession>
<feature type="region of interest" description="Disordered" evidence="5">
    <location>
        <begin position="843"/>
        <end position="867"/>
    </location>
</feature>
<dbReference type="GO" id="GO:0016042">
    <property type="term" value="P:lipid catabolic process"/>
    <property type="evidence" value="ECO:0007669"/>
    <property type="project" value="TreeGrafter"/>
</dbReference>
<comment type="caution">
    <text evidence="7">The sequence shown here is derived from an EMBL/GenBank/DDBJ whole genome shotgun (WGS) entry which is preliminary data.</text>
</comment>
<evidence type="ECO:0000256" key="1">
    <source>
        <dbReference type="ARBA" id="ARBA00004613"/>
    </source>
</evidence>
<dbReference type="InterPro" id="IPR000734">
    <property type="entry name" value="TAG_lipase"/>
</dbReference>
<dbReference type="InterPro" id="IPR013818">
    <property type="entry name" value="Lipase"/>
</dbReference>
<dbReference type="SUPFAM" id="SSF53474">
    <property type="entry name" value="alpha/beta-Hydrolases"/>
    <property type="match status" value="1"/>
</dbReference>
<gene>
    <name evidence="7" type="ORF">ILUMI_13050</name>
</gene>
<keyword evidence="3" id="KW-0964">Secreted</keyword>
<dbReference type="InterPro" id="IPR033906">
    <property type="entry name" value="Lipase_N"/>
</dbReference>
<dbReference type="GO" id="GO:0016298">
    <property type="term" value="F:lipase activity"/>
    <property type="evidence" value="ECO:0007669"/>
    <property type="project" value="InterPro"/>
</dbReference>
<evidence type="ECO:0000259" key="6">
    <source>
        <dbReference type="Pfam" id="PF00151"/>
    </source>
</evidence>
<reference evidence="7" key="1">
    <citation type="submission" date="2019-08" db="EMBL/GenBank/DDBJ databases">
        <title>The genome of the North American firefly Photinus pyralis.</title>
        <authorList>
            <consortium name="Photinus pyralis genome working group"/>
            <person name="Fallon T.R."/>
            <person name="Sander Lower S.E."/>
            <person name="Weng J.-K."/>
        </authorList>
    </citation>
    <scope>NUCLEOTIDE SEQUENCE</scope>
    <source>
        <strain evidence="7">TRF0915ILg1</strain>
        <tissue evidence="7">Whole body</tissue>
    </source>
</reference>
<dbReference type="GO" id="GO:0005615">
    <property type="term" value="C:extracellular space"/>
    <property type="evidence" value="ECO:0007669"/>
    <property type="project" value="TreeGrafter"/>
</dbReference>
<evidence type="ECO:0000256" key="2">
    <source>
        <dbReference type="ARBA" id="ARBA00010701"/>
    </source>
</evidence>
<dbReference type="PRINTS" id="PR00821">
    <property type="entry name" value="TAGLIPASE"/>
</dbReference>
<dbReference type="EMBL" id="VTPC01008236">
    <property type="protein sequence ID" value="KAF2893123.1"/>
    <property type="molecule type" value="Genomic_DNA"/>
</dbReference>
<evidence type="ECO:0000256" key="5">
    <source>
        <dbReference type="SAM" id="MobiDB-lite"/>
    </source>
</evidence>
<feature type="region of interest" description="Disordered" evidence="5">
    <location>
        <begin position="549"/>
        <end position="569"/>
    </location>
</feature>
<protein>
    <recommendedName>
        <fullName evidence="6">Lipase domain-containing protein</fullName>
    </recommendedName>
</protein>
<evidence type="ECO:0000256" key="4">
    <source>
        <dbReference type="RuleBase" id="RU004262"/>
    </source>
</evidence>
<dbReference type="PANTHER" id="PTHR11610:SF186">
    <property type="entry name" value="FI22312P1"/>
    <property type="match status" value="1"/>
</dbReference>
<dbReference type="Pfam" id="PF00151">
    <property type="entry name" value="Lipase"/>
    <property type="match status" value="1"/>
</dbReference>
<evidence type="ECO:0000256" key="3">
    <source>
        <dbReference type="ARBA" id="ARBA00022525"/>
    </source>
</evidence>
<dbReference type="Gene3D" id="3.40.50.1820">
    <property type="entry name" value="alpha/beta hydrolase"/>
    <property type="match status" value="1"/>
</dbReference>
<feature type="domain" description="Lipase" evidence="6">
    <location>
        <begin position="18"/>
        <end position="349"/>
    </location>
</feature>
<dbReference type="CDD" id="cd00707">
    <property type="entry name" value="Pancreat_lipase_like"/>
    <property type="match status" value="1"/>
</dbReference>
<dbReference type="FunFam" id="3.40.50.1820:FF:000288">
    <property type="entry name" value="Pancreatic triacylglycerol lipase"/>
    <property type="match status" value="1"/>
</dbReference>
<feature type="compositionally biased region" description="Basic and acidic residues" evidence="5">
    <location>
        <begin position="555"/>
        <end position="569"/>
    </location>
</feature>